<organism evidence="1">
    <name type="scientific">Ackermannviridae sp. ctQad106</name>
    <dbReference type="NCBI Taxonomy" id="2826820"/>
    <lineage>
        <taxon>Viruses</taxon>
        <taxon>Duplodnaviria</taxon>
        <taxon>Heunggongvirae</taxon>
        <taxon>Uroviricota</taxon>
        <taxon>Caudoviricetes</taxon>
        <taxon>Pantevenvirales</taxon>
        <taxon>Ackermannviridae</taxon>
    </lineage>
</organism>
<reference evidence="1" key="1">
    <citation type="journal article" date="2021" name="Proc. Natl. Acad. Sci. U.S.A.">
        <title>A Catalog of Tens of Thousands of Viruses from Human Metagenomes Reveals Hidden Associations with Chronic Diseases.</title>
        <authorList>
            <person name="Tisza M.J."/>
            <person name="Buck C.B."/>
        </authorList>
    </citation>
    <scope>NUCLEOTIDE SEQUENCE</scope>
    <source>
        <strain evidence="1">CtQad106</strain>
    </source>
</reference>
<name>A0A8S5QNQ7_9CAUD</name>
<accession>A0A8S5QNQ7</accession>
<protein>
    <submittedName>
        <fullName evidence="1">Portal protein</fullName>
    </submittedName>
</protein>
<evidence type="ECO:0000313" key="1">
    <source>
        <dbReference type="EMBL" id="DAE20244.1"/>
    </source>
</evidence>
<sequence>MFEKLKHAADDATKRGKWQSRLDDARKQYDRSIMDTREALYRGDKNIRGANGTDAEKKATNVRNIVYELIESQVDSSIPAPRVTAIHEEDKELAKKIEALLLNLSKQLNLKELNDLQERTVPIQGGDFFHVEWDPHGGYHCMLGDVTLTERHPKQVIPQPGVYDIDKMEYIFILVSQPKRYLERRYGVEIKDETEDDVAARGQNPSSVSGIVTQNIAYYRNDEGGIGLYSWCGDVTLEDLDNCQKRRGKVCAKCGRPKSGDVCECGSKKFVEGPLDVQELTEDITIFGGETVAASTPGKDELVMNPDGTPQVDEEGVAITMPGPNVPTQIPYYEPKEIPVILRSNVRMFGRFLGVSDVDVIEDQQNAIKKFGTKIEEKLLKGGSYVTLPQGVQVETSDKELKIMRLKNPAEKALISVINVQPDTSREQQMLESNYSWAKSTLGINDSYQGKYDASATSGSAKQFAAQQAAGRLQSKREMKNQAYGRLYKLLFKYMLAYADQPYPMTYTAIGGEQTFAHFNRWDFLKRDAAGELYWDDEFIFGVDPSPNMDANRERLWDMADVKYQAGAFGPIGDLTTSYRFWTYLEDNGFPGAGKVKTEIKQQMDEQQQMQQAAMQPVAQQAMQPDMLMTDSDHLEGADV</sequence>
<proteinExistence type="predicted"/>
<dbReference type="EMBL" id="BK015691">
    <property type="protein sequence ID" value="DAE20244.1"/>
    <property type="molecule type" value="Genomic_DNA"/>
</dbReference>